<evidence type="ECO:0000256" key="4">
    <source>
        <dbReference type="ARBA" id="ARBA00022741"/>
    </source>
</evidence>
<proteinExistence type="inferred from homology"/>
<keyword evidence="7 9" id="KW-0234">DNA repair</keyword>
<dbReference type="Proteomes" id="UP000199013">
    <property type="component" value="Unassembled WGS sequence"/>
</dbReference>
<keyword evidence="4" id="KW-0547">Nucleotide-binding</keyword>
<gene>
    <name evidence="11" type="primary">recN</name>
    <name evidence="11" type="ORF">FDG2_4849</name>
</gene>
<evidence type="ECO:0000256" key="9">
    <source>
        <dbReference type="PIRNR" id="PIRNR003128"/>
    </source>
</evidence>
<name>A0A1C3P934_9ACTN</name>
<keyword evidence="5 9" id="KW-0227">DNA damage</keyword>
<keyword evidence="6" id="KW-0067">ATP-binding</keyword>
<dbReference type="GO" id="GO:0043590">
    <property type="term" value="C:bacterial nucleoid"/>
    <property type="evidence" value="ECO:0007669"/>
    <property type="project" value="TreeGrafter"/>
</dbReference>
<evidence type="ECO:0000256" key="2">
    <source>
        <dbReference type="ARBA" id="ARBA00009441"/>
    </source>
</evidence>
<evidence type="ECO:0000313" key="11">
    <source>
        <dbReference type="EMBL" id="SBW26307.1"/>
    </source>
</evidence>
<dbReference type="InterPro" id="IPR003395">
    <property type="entry name" value="RecF/RecN/SMC_N"/>
</dbReference>
<evidence type="ECO:0000256" key="7">
    <source>
        <dbReference type="ARBA" id="ARBA00023204"/>
    </source>
</evidence>
<dbReference type="GO" id="GO:0006281">
    <property type="term" value="P:DNA repair"/>
    <property type="evidence" value="ECO:0007669"/>
    <property type="project" value="UniProtKB-KW"/>
</dbReference>
<dbReference type="PIRSF" id="PIRSF003128">
    <property type="entry name" value="RecN"/>
    <property type="match status" value="1"/>
</dbReference>
<feature type="domain" description="RecF/RecN/SMC N-terminal" evidence="10">
    <location>
        <begin position="2"/>
        <end position="532"/>
    </location>
</feature>
<dbReference type="EMBL" id="FLUV01002038">
    <property type="protein sequence ID" value="SBW26307.1"/>
    <property type="molecule type" value="Genomic_DNA"/>
</dbReference>
<dbReference type="CDD" id="cd03241">
    <property type="entry name" value="ABC_RecN"/>
    <property type="match status" value="1"/>
</dbReference>
<comment type="function">
    <text evidence="1 9">May be involved in recombinational repair of damaged DNA.</text>
</comment>
<dbReference type="GO" id="GO:0005524">
    <property type="term" value="F:ATP binding"/>
    <property type="evidence" value="ECO:0007669"/>
    <property type="project" value="UniProtKB-KW"/>
</dbReference>
<evidence type="ECO:0000256" key="3">
    <source>
        <dbReference type="ARBA" id="ARBA00021315"/>
    </source>
</evidence>
<reference evidence="12" key="1">
    <citation type="submission" date="2016-02" db="EMBL/GenBank/DDBJ databases">
        <authorList>
            <person name="Wibberg D."/>
        </authorList>
    </citation>
    <scope>NUCLEOTIDE SEQUENCE [LARGE SCALE GENOMIC DNA]</scope>
</reference>
<evidence type="ECO:0000256" key="5">
    <source>
        <dbReference type="ARBA" id="ARBA00022763"/>
    </source>
</evidence>
<comment type="similarity">
    <text evidence="2 9">Belongs to the RecN family.</text>
</comment>
<dbReference type="Gene3D" id="3.40.50.300">
    <property type="entry name" value="P-loop containing nucleotide triphosphate hydrolases"/>
    <property type="match status" value="2"/>
</dbReference>
<dbReference type="PANTHER" id="PTHR11059">
    <property type="entry name" value="DNA REPAIR PROTEIN RECN"/>
    <property type="match status" value="1"/>
</dbReference>
<evidence type="ECO:0000256" key="8">
    <source>
        <dbReference type="ARBA" id="ARBA00033408"/>
    </source>
</evidence>
<protein>
    <recommendedName>
        <fullName evidence="3 9">DNA repair protein RecN</fullName>
    </recommendedName>
    <alternativeName>
        <fullName evidence="8 9">Recombination protein N</fullName>
    </alternativeName>
</protein>
<sequence>MLEEVRIRGLGVIDDAVLELAPGLTVVSGETGAGKTMIVQGLGLLTGGRADTGLVRPGVARAFVDGRMAVPPDGPVAERVRDAGGECDEEGLVLGRTLTAEGRSRAHVGGRAVPASVLAEITDGLIAIHGQSDQQRLLRAGEQRAALDQFAGDTVARPLAAYATAYAQLRTVSARLAEITDRTRERSAEAELLRTGLSEIEKVDPRPGEDTALDTELRRLEHAETLVQAASGAHAVLVSDPAVGDSAPGATDLLGAAHRMVAAEASLDPDLSDLADRLHEAGMLLADVAADLASYAAGVESDPVRLAGAADRRAALAALARAHGTDLSGVLEWADQAGRRLLELDSEGDQAGAWASERDRLVTELGGLAAQISAARRAAADRFAAAVAAELAGLAMPRAKVEAVVTQRADPAGAGLPVDGQLLAYGPAGVDEVELRLIPHPGAPSRPVHKGASGGELSRVMLAIEVVLAAGDVATTMVFDEVDAGVGGRAAVEVGRRLARLARTHQVICITHLPQVAAFADRHLVISKADDGSVTRSGVVTLDDTGRVRELSRMLAGVEESTLARGHAEELLANAAADKAGSS</sequence>
<dbReference type="GO" id="GO:0006310">
    <property type="term" value="P:DNA recombination"/>
    <property type="evidence" value="ECO:0007669"/>
    <property type="project" value="InterPro"/>
</dbReference>
<dbReference type="GO" id="GO:0009432">
    <property type="term" value="P:SOS response"/>
    <property type="evidence" value="ECO:0007669"/>
    <property type="project" value="TreeGrafter"/>
</dbReference>
<evidence type="ECO:0000313" key="12">
    <source>
        <dbReference type="Proteomes" id="UP000199013"/>
    </source>
</evidence>
<dbReference type="SUPFAM" id="SSF52540">
    <property type="entry name" value="P-loop containing nucleoside triphosphate hydrolases"/>
    <property type="match status" value="2"/>
</dbReference>
<evidence type="ECO:0000259" key="10">
    <source>
        <dbReference type="Pfam" id="PF02463"/>
    </source>
</evidence>
<evidence type="ECO:0000256" key="1">
    <source>
        <dbReference type="ARBA" id="ARBA00003618"/>
    </source>
</evidence>
<evidence type="ECO:0000256" key="6">
    <source>
        <dbReference type="ARBA" id="ARBA00022840"/>
    </source>
</evidence>
<accession>A0A1C3P934</accession>
<dbReference type="NCBIfam" id="TIGR00634">
    <property type="entry name" value="recN"/>
    <property type="match status" value="1"/>
</dbReference>
<dbReference type="PANTHER" id="PTHR11059:SF0">
    <property type="entry name" value="DNA REPAIR PROTEIN RECN"/>
    <property type="match status" value="1"/>
</dbReference>
<dbReference type="Pfam" id="PF02463">
    <property type="entry name" value="SMC_N"/>
    <property type="match status" value="1"/>
</dbReference>
<dbReference type="InterPro" id="IPR027417">
    <property type="entry name" value="P-loop_NTPase"/>
</dbReference>
<organism evidence="11 12">
    <name type="scientific">Candidatus Protofrankia californiensis</name>
    <dbReference type="NCBI Taxonomy" id="1839754"/>
    <lineage>
        <taxon>Bacteria</taxon>
        <taxon>Bacillati</taxon>
        <taxon>Actinomycetota</taxon>
        <taxon>Actinomycetes</taxon>
        <taxon>Frankiales</taxon>
        <taxon>Frankiaceae</taxon>
        <taxon>Protofrankia</taxon>
    </lineage>
</organism>
<dbReference type="AlphaFoldDB" id="A0A1C3P934"/>
<dbReference type="InterPro" id="IPR004604">
    <property type="entry name" value="DNA_recomb/repair_RecN"/>
</dbReference>
<keyword evidence="12" id="KW-1185">Reference proteome</keyword>